<reference evidence="6" key="1">
    <citation type="submission" date="2015-09" db="EMBL/GenBank/DDBJ databases">
        <authorList>
            <consortium name="Pathogen Informatics"/>
        </authorList>
    </citation>
    <scope>NUCLEOTIDE SEQUENCE [LARGE SCALE GENOMIC DNA]</scope>
    <source>
        <strain evidence="6">Lake Konstanz</strain>
    </source>
</reference>
<feature type="signal peptide" evidence="3">
    <location>
        <begin position="1"/>
        <end position="19"/>
    </location>
</feature>
<dbReference type="AlphaFoldDB" id="A0A0S4JEN2"/>
<evidence type="ECO:0000313" key="6">
    <source>
        <dbReference type="Proteomes" id="UP000051952"/>
    </source>
</evidence>
<proteinExistence type="inferred from homology"/>
<protein>
    <submittedName>
        <fullName evidence="5">Cysteine peptidase, putative</fullName>
    </submittedName>
</protein>
<dbReference type="GO" id="GO:0006508">
    <property type="term" value="P:proteolysis"/>
    <property type="evidence" value="ECO:0007669"/>
    <property type="project" value="InterPro"/>
</dbReference>
<dbReference type="InterPro" id="IPR013128">
    <property type="entry name" value="Peptidase_C1A"/>
</dbReference>
<dbReference type="OMA" id="CCQISST"/>
<dbReference type="InterPro" id="IPR000668">
    <property type="entry name" value="Peptidase_C1A_C"/>
</dbReference>
<dbReference type="PANTHER" id="PTHR12411">
    <property type="entry name" value="CYSTEINE PROTEASE FAMILY C1-RELATED"/>
    <property type="match status" value="1"/>
</dbReference>
<dbReference type="OrthoDB" id="6124871at2759"/>
<dbReference type="EMBL" id="CYKH01001400">
    <property type="protein sequence ID" value="CUG86833.1"/>
    <property type="molecule type" value="Genomic_DNA"/>
</dbReference>
<dbReference type="VEuPathDB" id="TriTrypDB:BSAL_06935"/>
<feature type="chain" id="PRO_5018791716" evidence="3">
    <location>
        <begin position="20"/>
        <end position="220"/>
    </location>
</feature>
<dbReference type="SUPFAM" id="SSF54001">
    <property type="entry name" value="Cysteine proteinases"/>
    <property type="match status" value="1"/>
</dbReference>
<name>A0A0S4JEN2_BODSA</name>
<dbReference type="Pfam" id="PF08246">
    <property type="entry name" value="Inhibitor_I29"/>
    <property type="match status" value="1"/>
</dbReference>
<sequence length="220" mass="24105">MSARAIVIGLMVLAVCTVAARPKWHQLTADYSYEQYVADFHKAYTQNEFLMRKIIFNEKLAHILDFNANSGASYKKGVNHLTDKTTAELLAMNGRVPNSRVEQPAPSATFQAVGVDLPESFDYRNVSLTNGTRVLTAVKDQGQCGSCWAHAATECVESQYALATGQLYVLSQQQITSCTDNSQHCGGTGGCFGATAQIGWNYVQSVAGITQEWMYGYTSY</sequence>
<keyword evidence="3" id="KW-0732">Signal</keyword>
<dbReference type="SMART" id="SM00848">
    <property type="entry name" value="Inhibitor_I29"/>
    <property type="match status" value="1"/>
</dbReference>
<keyword evidence="6" id="KW-1185">Reference proteome</keyword>
<evidence type="ECO:0000313" key="5">
    <source>
        <dbReference type="EMBL" id="CUG86833.1"/>
    </source>
</evidence>
<dbReference type="PROSITE" id="PS00139">
    <property type="entry name" value="THIOL_PROTEASE_CYS"/>
    <property type="match status" value="1"/>
</dbReference>
<dbReference type="Pfam" id="PF00112">
    <property type="entry name" value="Peptidase_C1"/>
    <property type="match status" value="1"/>
</dbReference>
<dbReference type="Gene3D" id="3.90.70.10">
    <property type="entry name" value="Cysteine proteinases"/>
    <property type="match status" value="1"/>
</dbReference>
<feature type="domain" description="Cathepsin propeptide inhibitor" evidence="4">
    <location>
        <begin position="33"/>
        <end position="89"/>
    </location>
</feature>
<evidence type="ECO:0000259" key="4">
    <source>
        <dbReference type="SMART" id="SM00848"/>
    </source>
</evidence>
<organism evidence="5 6">
    <name type="scientific">Bodo saltans</name>
    <name type="common">Flagellated protozoan</name>
    <dbReference type="NCBI Taxonomy" id="75058"/>
    <lineage>
        <taxon>Eukaryota</taxon>
        <taxon>Discoba</taxon>
        <taxon>Euglenozoa</taxon>
        <taxon>Kinetoplastea</taxon>
        <taxon>Metakinetoplastina</taxon>
        <taxon>Eubodonida</taxon>
        <taxon>Bodonidae</taxon>
        <taxon>Bodo</taxon>
    </lineage>
</organism>
<dbReference type="InterPro" id="IPR038765">
    <property type="entry name" value="Papain-like_cys_pep_sf"/>
</dbReference>
<accession>A0A0S4JEN2</accession>
<dbReference type="InterPro" id="IPR000169">
    <property type="entry name" value="Pept_cys_AS"/>
</dbReference>
<dbReference type="InterPro" id="IPR013201">
    <property type="entry name" value="Prot_inhib_I29"/>
</dbReference>
<evidence type="ECO:0000256" key="1">
    <source>
        <dbReference type="ARBA" id="ARBA00008455"/>
    </source>
</evidence>
<dbReference type="GO" id="GO:0008234">
    <property type="term" value="F:cysteine-type peptidase activity"/>
    <property type="evidence" value="ECO:0007669"/>
    <property type="project" value="InterPro"/>
</dbReference>
<dbReference type="Proteomes" id="UP000051952">
    <property type="component" value="Unassembled WGS sequence"/>
</dbReference>
<evidence type="ECO:0000256" key="2">
    <source>
        <dbReference type="ARBA" id="ARBA00023157"/>
    </source>
</evidence>
<gene>
    <name evidence="5" type="ORF">BSAL_06935</name>
</gene>
<feature type="non-terminal residue" evidence="5">
    <location>
        <position position="220"/>
    </location>
</feature>
<keyword evidence="2" id="KW-1015">Disulfide bond</keyword>
<evidence type="ECO:0000256" key="3">
    <source>
        <dbReference type="SAM" id="SignalP"/>
    </source>
</evidence>
<comment type="similarity">
    <text evidence="1">Belongs to the peptidase C1 family.</text>
</comment>